<dbReference type="GO" id="GO:0020037">
    <property type="term" value="F:heme binding"/>
    <property type="evidence" value="ECO:0007669"/>
    <property type="project" value="InterPro"/>
</dbReference>
<reference evidence="7 8" key="1">
    <citation type="submission" date="2023-10" db="EMBL/GenBank/DDBJ databases">
        <title>Genome-Wide Identification Analysis in wild type Solanum Pinnatisectum Reveals Some Genes Defensing Phytophthora Infestans.</title>
        <authorList>
            <person name="Sun C."/>
        </authorList>
    </citation>
    <scope>NUCLEOTIDE SEQUENCE [LARGE SCALE GENOMIC DNA]</scope>
    <source>
        <strain evidence="7">LQN</strain>
        <tissue evidence="7">Leaf</tissue>
    </source>
</reference>
<comment type="similarity">
    <text evidence="2">Belongs to the cytochrome P450 family.</text>
</comment>
<name>A0AAV9LI32_9SOLN</name>
<dbReference type="EMBL" id="JAWPEI010000006">
    <property type="protein sequence ID" value="KAK4725311.1"/>
    <property type="molecule type" value="Genomic_DNA"/>
</dbReference>
<dbReference type="GO" id="GO:0016705">
    <property type="term" value="F:oxidoreductase activity, acting on paired donors, with incorporation or reduction of molecular oxygen"/>
    <property type="evidence" value="ECO:0007669"/>
    <property type="project" value="InterPro"/>
</dbReference>
<evidence type="ECO:0000256" key="2">
    <source>
        <dbReference type="ARBA" id="ARBA00010617"/>
    </source>
</evidence>
<evidence type="ECO:0000256" key="5">
    <source>
        <dbReference type="ARBA" id="ARBA00023004"/>
    </source>
</evidence>
<dbReference type="AlphaFoldDB" id="A0AAV9LI32"/>
<dbReference type="Proteomes" id="UP001311915">
    <property type="component" value="Unassembled WGS sequence"/>
</dbReference>
<keyword evidence="4" id="KW-0560">Oxidoreductase</keyword>
<keyword evidence="8" id="KW-1185">Reference proteome</keyword>
<evidence type="ECO:0000313" key="7">
    <source>
        <dbReference type="EMBL" id="KAK4725311.1"/>
    </source>
</evidence>
<evidence type="ECO:0000256" key="4">
    <source>
        <dbReference type="ARBA" id="ARBA00023002"/>
    </source>
</evidence>
<evidence type="ECO:0000313" key="8">
    <source>
        <dbReference type="Proteomes" id="UP001311915"/>
    </source>
</evidence>
<keyword evidence="6" id="KW-1133">Transmembrane helix</keyword>
<evidence type="ECO:0000256" key="1">
    <source>
        <dbReference type="ARBA" id="ARBA00001971"/>
    </source>
</evidence>
<accession>A0AAV9LI32</accession>
<dbReference type="Gene3D" id="1.10.630.10">
    <property type="entry name" value="Cytochrome P450"/>
    <property type="match status" value="1"/>
</dbReference>
<keyword evidence="3" id="KW-0479">Metal-binding</keyword>
<evidence type="ECO:0000256" key="3">
    <source>
        <dbReference type="ARBA" id="ARBA00022723"/>
    </source>
</evidence>
<dbReference type="GO" id="GO:0005506">
    <property type="term" value="F:iron ion binding"/>
    <property type="evidence" value="ECO:0007669"/>
    <property type="project" value="InterPro"/>
</dbReference>
<comment type="cofactor">
    <cofactor evidence="1">
        <name>heme</name>
        <dbReference type="ChEBI" id="CHEBI:30413"/>
    </cofactor>
</comment>
<gene>
    <name evidence="7" type="ORF">R3W88_028090</name>
</gene>
<keyword evidence="6" id="KW-0812">Transmembrane</keyword>
<comment type="caution">
    <text evidence="7">The sequence shown here is derived from an EMBL/GenBank/DDBJ whole genome shotgun (WGS) entry which is preliminary data.</text>
</comment>
<dbReference type="PANTHER" id="PTHR24296">
    <property type="entry name" value="CYTOCHROME P450"/>
    <property type="match status" value="1"/>
</dbReference>
<evidence type="ECO:0008006" key="9">
    <source>
        <dbReference type="Google" id="ProtNLM"/>
    </source>
</evidence>
<feature type="transmembrane region" description="Helical" evidence="6">
    <location>
        <begin position="6"/>
        <end position="21"/>
    </location>
</feature>
<keyword evidence="5" id="KW-0408">Iron</keyword>
<organism evidence="7 8">
    <name type="scientific">Solanum pinnatisectum</name>
    <name type="common">tansyleaf nightshade</name>
    <dbReference type="NCBI Taxonomy" id="50273"/>
    <lineage>
        <taxon>Eukaryota</taxon>
        <taxon>Viridiplantae</taxon>
        <taxon>Streptophyta</taxon>
        <taxon>Embryophyta</taxon>
        <taxon>Tracheophyta</taxon>
        <taxon>Spermatophyta</taxon>
        <taxon>Magnoliopsida</taxon>
        <taxon>eudicotyledons</taxon>
        <taxon>Gunneridae</taxon>
        <taxon>Pentapetalae</taxon>
        <taxon>asterids</taxon>
        <taxon>lamiids</taxon>
        <taxon>Solanales</taxon>
        <taxon>Solanaceae</taxon>
        <taxon>Solanoideae</taxon>
        <taxon>Solaneae</taxon>
        <taxon>Solanum</taxon>
    </lineage>
</organism>
<dbReference type="GO" id="GO:0004497">
    <property type="term" value="F:monooxygenase activity"/>
    <property type="evidence" value="ECO:0007669"/>
    <property type="project" value="InterPro"/>
</dbReference>
<dbReference type="InterPro" id="IPR036396">
    <property type="entry name" value="Cyt_P450_sf"/>
</dbReference>
<sequence length="193" mass="22526">MDVVGYSIITLIILCFTYWYLKNKWTKRSVPTNLPLVGMLPGFVHNMHRVHSFFTDILLETNSNFEFRGPIFANMDMLFTCDPANIHHILSRNFSNYPKGPEFREIFDILGNGIFNVDSELWEIHRKTTMSLMNHAKFQTLLQRNVWDTINKGIVPTLDINLAKQDTPVDLHDMVHCVNLFDYSHPLELNIEL</sequence>
<evidence type="ECO:0000256" key="6">
    <source>
        <dbReference type="SAM" id="Phobius"/>
    </source>
</evidence>
<protein>
    <recommendedName>
        <fullName evidence="9">Cytochrome P450</fullName>
    </recommendedName>
</protein>
<keyword evidence="6" id="KW-0472">Membrane</keyword>
<dbReference type="SUPFAM" id="SSF48264">
    <property type="entry name" value="Cytochrome P450"/>
    <property type="match status" value="1"/>
</dbReference>
<proteinExistence type="inferred from homology"/>